<accession>A0A178C897</accession>
<protein>
    <submittedName>
        <fullName evidence="3">Uncharacterized protein</fullName>
    </submittedName>
</protein>
<keyword evidence="1" id="KW-0175">Coiled coil</keyword>
<dbReference type="Proteomes" id="UP000185904">
    <property type="component" value="Unassembled WGS sequence"/>
</dbReference>
<name>A0A178C897_9EURO</name>
<sequence length="343" mass="38121">MSLANNQADGAATPSPTRPGSAWTNTSLFADSAISMRTRSPAPLEKELISSQPGETEDDSAIADRLNGLVSEIWACEQDAAIRGQKRRRIEKAMDEIEAALEEEESLASGDSDCKTTHQSQSAPLPLPDTSSATEADLELIRVHLTSTVDSMRMRQQEQRHLHQLTVEKLEAVAQRCIQQERRVREFAEEIVTLRKQNRELTQYNDSLRTRLREAQSELARKETAVKAMSSAVSGLEGWINGSPTPDRPSQSRKVVTRGRGRFRGRYYVEEPVESRGHSGFDGAPDARALQEGVTAWLRGFRDVEEELRSSQTAAKVPPAKDFKTIPEDSDNEWGEFETATGV</sequence>
<dbReference type="RefSeq" id="XP_022495384.1">
    <property type="nucleotide sequence ID" value="XM_022648667.1"/>
</dbReference>
<dbReference type="AlphaFoldDB" id="A0A178C897"/>
<gene>
    <name evidence="3" type="ORF">AYO20_10409</name>
</gene>
<comment type="caution">
    <text evidence="3">The sequence shown here is derived from an EMBL/GenBank/DDBJ whole genome shotgun (WGS) entry which is preliminary data.</text>
</comment>
<dbReference type="EMBL" id="LVCJ01000110">
    <property type="protein sequence ID" value="OAL25634.1"/>
    <property type="molecule type" value="Genomic_DNA"/>
</dbReference>
<evidence type="ECO:0000256" key="2">
    <source>
        <dbReference type="SAM" id="MobiDB-lite"/>
    </source>
</evidence>
<evidence type="ECO:0000256" key="1">
    <source>
        <dbReference type="SAM" id="Coils"/>
    </source>
</evidence>
<feature type="region of interest" description="Disordered" evidence="2">
    <location>
        <begin position="309"/>
        <end position="343"/>
    </location>
</feature>
<dbReference type="GeneID" id="34593798"/>
<evidence type="ECO:0000313" key="4">
    <source>
        <dbReference type="Proteomes" id="UP000185904"/>
    </source>
</evidence>
<reference evidence="3 4" key="1">
    <citation type="submission" date="2016-03" db="EMBL/GenBank/DDBJ databases">
        <title>The draft genome sequence of Fonsecaea nubica causative agent of cutaneous subcutaneous infection in human host.</title>
        <authorList>
            <person name="Costa F."/>
            <person name="Sybren D.H."/>
            <person name="Raittz R.T."/>
            <person name="Weiss V.A."/>
            <person name="Leao A.C."/>
            <person name="Gomes R."/>
            <person name="De Souza E.M."/>
            <person name="Pedrosa F.O."/>
            <person name="Steffens M.B."/>
            <person name="Bombassaro A."/>
            <person name="Tadra-Sfeir M.Z."/>
            <person name="Moreno L.F."/>
            <person name="Najafzadeh M.J."/>
            <person name="Felipe M.S."/>
            <person name="Teixeira M."/>
            <person name="Sun J."/>
            <person name="Xi L."/>
            <person name="Castro M.A."/>
            <person name="Vicente V.A."/>
        </authorList>
    </citation>
    <scope>NUCLEOTIDE SEQUENCE [LARGE SCALE GENOMIC DNA]</scope>
    <source>
        <strain evidence="3 4">CBS 269.64</strain>
    </source>
</reference>
<keyword evidence="4" id="KW-1185">Reference proteome</keyword>
<feature type="region of interest" description="Disordered" evidence="2">
    <location>
        <begin position="102"/>
        <end position="131"/>
    </location>
</feature>
<feature type="region of interest" description="Disordered" evidence="2">
    <location>
        <begin position="1"/>
        <end position="59"/>
    </location>
</feature>
<dbReference type="OrthoDB" id="4448936at2759"/>
<organism evidence="3 4">
    <name type="scientific">Fonsecaea nubica</name>
    <dbReference type="NCBI Taxonomy" id="856822"/>
    <lineage>
        <taxon>Eukaryota</taxon>
        <taxon>Fungi</taxon>
        <taxon>Dikarya</taxon>
        <taxon>Ascomycota</taxon>
        <taxon>Pezizomycotina</taxon>
        <taxon>Eurotiomycetes</taxon>
        <taxon>Chaetothyriomycetidae</taxon>
        <taxon>Chaetothyriales</taxon>
        <taxon>Herpotrichiellaceae</taxon>
        <taxon>Fonsecaea</taxon>
    </lineage>
</organism>
<evidence type="ECO:0000313" key="3">
    <source>
        <dbReference type="EMBL" id="OAL25634.1"/>
    </source>
</evidence>
<feature type="compositionally biased region" description="Polar residues" evidence="2">
    <location>
        <begin position="117"/>
        <end position="131"/>
    </location>
</feature>
<proteinExistence type="predicted"/>
<feature type="coiled-coil region" evidence="1">
    <location>
        <begin position="170"/>
        <end position="232"/>
    </location>
</feature>